<reference evidence="1 2" key="1">
    <citation type="submission" date="2020-04" db="EMBL/GenBank/DDBJ databases">
        <title>Usitatibacter rugosus gen. nov., sp. nov. and Usitatibacter palustris sp. nov., novel members of Usitatibacteraceae fam. nov. within the order Nitrosomonadales isolated from soil.</title>
        <authorList>
            <person name="Huber K.J."/>
            <person name="Neumann-Schaal M."/>
            <person name="Geppert A."/>
            <person name="Luckner M."/>
            <person name="Wanner G."/>
            <person name="Overmann J."/>
        </authorList>
    </citation>
    <scope>NUCLEOTIDE SEQUENCE [LARGE SCALE GENOMIC DNA]</scope>
    <source>
        <strain evidence="1 2">0125_3</strain>
    </source>
</reference>
<evidence type="ECO:0000313" key="2">
    <source>
        <dbReference type="Proteomes" id="UP000501534"/>
    </source>
</evidence>
<dbReference type="AlphaFoldDB" id="A0A6M4GYR1"/>
<organism evidence="1 2">
    <name type="scientific">Usitatibacter rugosus</name>
    <dbReference type="NCBI Taxonomy" id="2732067"/>
    <lineage>
        <taxon>Bacteria</taxon>
        <taxon>Pseudomonadati</taxon>
        <taxon>Pseudomonadota</taxon>
        <taxon>Betaproteobacteria</taxon>
        <taxon>Nitrosomonadales</taxon>
        <taxon>Usitatibacteraceae</taxon>
        <taxon>Usitatibacter</taxon>
    </lineage>
</organism>
<accession>A0A6M4GYR1</accession>
<dbReference type="Proteomes" id="UP000501534">
    <property type="component" value="Chromosome"/>
</dbReference>
<dbReference type="RefSeq" id="WP_171094510.1">
    <property type="nucleotide sequence ID" value="NZ_CP053069.1"/>
</dbReference>
<dbReference type="EMBL" id="CP053069">
    <property type="protein sequence ID" value="QJR12366.1"/>
    <property type="molecule type" value="Genomic_DNA"/>
</dbReference>
<protein>
    <recommendedName>
        <fullName evidence="3">Histidine phosphatase family protein</fullName>
    </recommendedName>
</protein>
<dbReference type="CDD" id="cd07040">
    <property type="entry name" value="HP"/>
    <property type="match status" value="1"/>
</dbReference>
<dbReference type="InterPro" id="IPR013078">
    <property type="entry name" value="His_Pase_superF_clade-1"/>
</dbReference>
<name>A0A6M4GYR1_9PROT</name>
<evidence type="ECO:0000313" key="1">
    <source>
        <dbReference type="EMBL" id="QJR12366.1"/>
    </source>
</evidence>
<dbReference type="KEGG" id="uru:DSM104443_03452"/>
<dbReference type="SUPFAM" id="SSF53254">
    <property type="entry name" value="Phosphoglycerate mutase-like"/>
    <property type="match status" value="1"/>
</dbReference>
<dbReference type="Gene3D" id="3.40.50.1240">
    <property type="entry name" value="Phosphoglycerate mutase-like"/>
    <property type="match status" value="1"/>
</dbReference>
<evidence type="ECO:0008006" key="3">
    <source>
        <dbReference type="Google" id="ProtNLM"/>
    </source>
</evidence>
<keyword evidence="2" id="KW-1185">Reference proteome</keyword>
<dbReference type="Pfam" id="PF00300">
    <property type="entry name" value="His_Phos_1"/>
    <property type="match status" value="1"/>
</dbReference>
<sequence length="192" mass="20653">MDARRRALLVAGSAWLLPARAEITAESLWTTLRRGGSVILVRHASTTSGLGDPAGYTLEDCATQRNLSDSGRAEAKRIGERIRAERVPIARVYTSPWCRCRETAQLAFGKAEDWSPLGSTFDTPHLEGAATETVKKRILGYSIAKPKGNVVMVTHNVNIAALTKLSVATGALVVVRPDGCCGLRVVGTLRVE</sequence>
<proteinExistence type="predicted"/>
<dbReference type="SMART" id="SM00855">
    <property type="entry name" value="PGAM"/>
    <property type="match status" value="1"/>
</dbReference>
<dbReference type="InterPro" id="IPR029033">
    <property type="entry name" value="His_PPase_superfam"/>
</dbReference>
<gene>
    <name evidence="1" type="ORF">DSM104443_03452</name>
</gene>